<dbReference type="Proteomes" id="UP001595710">
    <property type="component" value="Unassembled WGS sequence"/>
</dbReference>
<protein>
    <recommendedName>
        <fullName evidence="4">Alternative ribosome-rescue factor</fullName>
    </recommendedName>
</protein>
<gene>
    <name evidence="2" type="ORF">ACFOND_08810</name>
</gene>
<dbReference type="EMBL" id="JBHRYN010000011">
    <property type="protein sequence ID" value="MFC3701735.1"/>
    <property type="molecule type" value="Genomic_DNA"/>
</dbReference>
<evidence type="ECO:0000313" key="3">
    <source>
        <dbReference type="Proteomes" id="UP001595710"/>
    </source>
</evidence>
<evidence type="ECO:0000256" key="1">
    <source>
        <dbReference type="SAM" id="MobiDB-lite"/>
    </source>
</evidence>
<dbReference type="RefSeq" id="WP_290279967.1">
    <property type="nucleotide sequence ID" value="NZ_JAUFQI010000001.1"/>
</dbReference>
<evidence type="ECO:0000313" key="2">
    <source>
        <dbReference type="EMBL" id="MFC3701735.1"/>
    </source>
</evidence>
<feature type="compositionally biased region" description="Basic residues" evidence="1">
    <location>
        <begin position="1"/>
        <end position="10"/>
    </location>
</feature>
<name>A0ABV7WTH1_9GAMM</name>
<organism evidence="2 3">
    <name type="scientific">Reinekea marina</name>
    <dbReference type="NCBI Taxonomy" id="1310421"/>
    <lineage>
        <taxon>Bacteria</taxon>
        <taxon>Pseudomonadati</taxon>
        <taxon>Pseudomonadota</taxon>
        <taxon>Gammaproteobacteria</taxon>
        <taxon>Oceanospirillales</taxon>
        <taxon>Saccharospirillaceae</taxon>
        <taxon>Reinekea</taxon>
    </lineage>
</organism>
<accession>A0ABV7WTH1</accession>
<reference evidence="3" key="1">
    <citation type="journal article" date="2019" name="Int. J. Syst. Evol. Microbiol.">
        <title>The Global Catalogue of Microorganisms (GCM) 10K type strain sequencing project: providing services to taxonomists for standard genome sequencing and annotation.</title>
        <authorList>
            <consortium name="The Broad Institute Genomics Platform"/>
            <consortium name="The Broad Institute Genome Sequencing Center for Infectious Disease"/>
            <person name="Wu L."/>
            <person name="Ma J."/>
        </authorList>
    </citation>
    <scope>NUCLEOTIDE SEQUENCE [LARGE SCALE GENOMIC DNA]</scope>
    <source>
        <strain evidence="3">CECT 8288</strain>
    </source>
</reference>
<keyword evidence="3" id="KW-1185">Reference proteome</keyword>
<sequence>MAQKQHKRNPHAFAPIMKKGGVHEKTNKAKRQKEKMQWRKEAHNRGSFFWASIVRQLQRFSKSNITSTLRSEGSYIY</sequence>
<proteinExistence type="predicted"/>
<evidence type="ECO:0008006" key="4">
    <source>
        <dbReference type="Google" id="ProtNLM"/>
    </source>
</evidence>
<feature type="region of interest" description="Disordered" evidence="1">
    <location>
        <begin position="1"/>
        <end position="40"/>
    </location>
</feature>
<comment type="caution">
    <text evidence="2">The sequence shown here is derived from an EMBL/GenBank/DDBJ whole genome shotgun (WGS) entry which is preliminary data.</text>
</comment>